<evidence type="ECO:0000313" key="1">
    <source>
        <dbReference type="EMBL" id="PSN58521.1"/>
    </source>
</evidence>
<keyword evidence="2" id="KW-1185">Reference proteome</keyword>
<dbReference type="EMBL" id="KZ678348">
    <property type="protein sequence ID" value="PSN58521.1"/>
    <property type="molecule type" value="Genomic_DNA"/>
</dbReference>
<protein>
    <submittedName>
        <fullName evidence="1">Uncharacterized protein</fullName>
    </submittedName>
</protein>
<evidence type="ECO:0000313" key="2">
    <source>
        <dbReference type="Proteomes" id="UP000240883"/>
    </source>
</evidence>
<reference evidence="1 2" key="1">
    <citation type="journal article" date="2018" name="Front. Microbiol.">
        <title>Genome-Wide Analysis of Corynespora cassiicola Leaf Fall Disease Putative Effectors.</title>
        <authorList>
            <person name="Lopez D."/>
            <person name="Ribeiro S."/>
            <person name="Label P."/>
            <person name="Fumanal B."/>
            <person name="Venisse J.S."/>
            <person name="Kohler A."/>
            <person name="de Oliveira R.R."/>
            <person name="Labutti K."/>
            <person name="Lipzen A."/>
            <person name="Lail K."/>
            <person name="Bauer D."/>
            <person name="Ohm R.A."/>
            <person name="Barry K.W."/>
            <person name="Spatafora J."/>
            <person name="Grigoriev I.V."/>
            <person name="Martin F.M."/>
            <person name="Pujade-Renaud V."/>
        </authorList>
    </citation>
    <scope>NUCLEOTIDE SEQUENCE [LARGE SCALE GENOMIC DNA]</scope>
    <source>
        <strain evidence="1 2">Philippines</strain>
    </source>
</reference>
<proteinExistence type="predicted"/>
<organism evidence="1 2">
    <name type="scientific">Corynespora cassiicola Philippines</name>
    <dbReference type="NCBI Taxonomy" id="1448308"/>
    <lineage>
        <taxon>Eukaryota</taxon>
        <taxon>Fungi</taxon>
        <taxon>Dikarya</taxon>
        <taxon>Ascomycota</taxon>
        <taxon>Pezizomycotina</taxon>
        <taxon>Dothideomycetes</taxon>
        <taxon>Pleosporomycetidae</taxon>
        <taxon>Pleosporales</taxon>
        <taxon>Corynesporascaceae</taxon>
        <taxon>Corynespora</taxon>
    </lineage>
</organism>
<sequence length="65" mass="7068">MSNKHGIQDADIYNVDKIGFLKGDIAIAASGSKMSLLTINMQYKHRAPMIKVGMLTPKTGVMYPG</sequence>
<name>A0A2T2MZ66_CORCC</name>
<dbReference type="AlphaFoldDB" id="A0A2T2MZ66"/>
<gene>
    <name evidence="1" type="ORF">BS50DRAFT_641723</name>
</gene>
<dbReference type="Proteomes" id="UP000240883">
    <property type="component" value="Unassembled WGS sequence"/>
</dbReference>
<accession>A0A2T2MZ66</accession>